<gene>
    <name evidence="7" type="ORF">F1B92_03685</name>
</gene>
<evidence type="ECO:0000256" key="3">
    <source>
        <dbReference type="ARBA" id="ARBA00022692"/>
    </source>
</evidence>
<dbReference type="PIRSF" id="PIRSF035875">
    <property type="entry name" value="RNase_BN"/>
    <property type="match status" value="1"/>
</dbReference>
<keyword evidence="8" id="KW-1185">Reference proteome</keyword>
<feature type="transmembrane region" description="Helical" evidence="6">
    <location>
        <begin position="221"/>
        <end position="248"/>
    </location>
</feature>
<feature type="transmembrane region" description="Helical" evidence="6">
    <location>
        <begin position="126"/>
        <end position="145"/>
    </location>
</feature>
<dbReference type="PANTHER" id="PTHR30213">
    <property type="entry name" value="INNER MEMBRANE PROTEIN YHJD"/>
    <property type="match status" value="1"/>
</dbReference>
<organism evidence="7 8">
    <name type="scientific">Campylobacter portucalensis</name>
    <dbReference type="NCBI Taxonomy" id="2608384"/>
    <lineage>
        <taxon>Bacteria</taxon>
        <taxon>Pseudomonadati</taxon>
        <taxon>Campylobacterota</taxon>
        <taxon>Epsilonproteobacteria</taxon>
        <taxon>Campylobacterales</taxon>
        <taxon>Campylobacteraceae</taxon>
        <taxon>Campylobacter</taxon>
    </lineage>
</organism>
<protein>
    <submittedName>
        <fullName evidence="7">YihY family inner membrane protein</fullName>
    </submittedName>
</protein>
<dbReference type="PANTHER" id="PTHR30213:SF0">
    <property type="entry name" value="UPF0761 MEMBRANE PROTEIN YIHY"/>
    <property type="match status" value="1"/>
</dbReference>
<evidence type="ECO:0000256" key="6">
    <source>
        <dbReference type="SAM" id="Phobius"/>
    </source>
</evidence>
<feature type="transmembrane region" description="Helical" evidence="6">
    <location>
        <begin position="157"/>
        <end position="181"/>
    </location>
</feature>
<feature type="transmembrane region" description="Helical" evidence="6">
    <location>
        <begin position="84"/>
        <end position="105"/>
    </location>
</feature>
<dbReference type="Pfam" id="PF03631">
    <property type="entry name" value="Virul_fac_BrkB"/>
    <property type="match status" value="1"/>
</dbReference>
<proteinExistence type="predicted"/>
<dbReference type="AlphaFoldDB" id="A0A6L5WKN0"/>
<accession>A0A6L5WKN0</accession>
<evidence type="ECO:0000313" key="8">
    <source>
        <dbReference type="Proteomes" id="UP000476338"/>
    </source>
</evidence>
<reference evidence="7 8" key="2">
    <citation type="submission" date="2020-03" db="EMBL/GenBank/DDBJ databases">
        <title>Campylobacter portucalensis sp. nov., a new species of Campylobacter isolated from the reproductive tract of bulls.</title>
        <authorList>
            <person name="Silva M.F."/>
            <person name="Pereira G."/>
            <person name="Carneiro C."/>
            <person name="Hemphill A."/>
            <person name="Mateus L."/>
            <person name="Lopes-Da-Costa L."/>
            <person name="Silva E."/>
        </authorList>
    </citation>
    <scope>NUCLEOTIDE SEQUENCE [LARGE SCALE GENOMIC DNA]</scope>
    <source>
        <strain evidence="7 8">FMV-PI01</strain>
    </source>
</reference>
<evidence type="ECO:0000256" key="4">
    <source>
        <dbReference type="ARBA" id="ARBA00022989"/>
    </source>
</evidence>
<comment type="caution">
    <text evidence="7">The sequence shown here is derived from an EMBL/GenBank/DDBJ whole genome shotgun (WGS) entry which is preliminary data.</text>
</comment>
<reference evidence="7 8" key="1">
    <citation type="submission" date="2019-09" db="EMBL/GenBank/DDBJ databases">
        <authorList>
            <person name="Silva M."/>
            <person name="Pereira G."/>
            <person name="Lopes-Da-Costa L."/>
            <person name="Silva E."/>
        </authorList>
    </citation>
    <scope>NUCLEOTIDE SEQUENCE [LARGE SCALE GENOMIC DNA]</scope>
    <source>
        <strain evidence="7 8">FMV-PI01</strain>
    </source>
</reference>
<keyword evidence="5 6" id="KW-0472">Membrane</keyword>
<feature type="transmembrane region" description="Helical" evidence="6">
    <location>
        <begin position="21"/>
        <end position="43"/>
    </location>
</feature>
<dbReference type="EMBL" id="VWSJ01000009">
    <property type="protein sequence ID" value="MSN96301.1"/>
    <property type="molecule type" value="Genomic_DNA"/>
</dbReference>
<keyword evidence="2" id="KW-1003">Cell membrane</keyword>
<sequence>MYKKLKVLANYFYDKELLNHAASLSYHTILSFIPVLLLSLSIFTQLPSFKEHYEKMKNFIFSNLLPSHQDTITEYIEQFLSNSVNLGILGFIAIIVTTIMFFDNYKYVVNKILNLKPNGFWKDFSKYWTLITLAPLGLGLSFFLSTKFQDLLNQSELTSWINIVALLPYFIIWAIFCLTYIISADNILLKNIIISSFITSLIWNFSKFIFIKYAFYNKTYLSIYGSFSVLLFFFVWIYIGWIVFLYGFKICIYLENTKN</sequence>
<name>A0A6L5WKN0_9BACT</name>
<evidence type="ECO:0000256" key="2">
    <source>
        <dbReference type="ARBA" id="ARBA00022475"/>
    </source>
</evidence>
<evidence type="ECO:0000256" key="1">
    <source>
        <dbReference type="ARBA" id="ARBA00004651"/>
    </source>
</evidence>
<dbReference type="NCBIfam" id="TIGR00765">
    <property type="entry name" value="yihY_not_rbn"/>
    <property type="match status" value="1"/>
</dbReference>
<keyword evidence="3 6" id="KW-0812">Transmembrane</keyword>
<keyword evidence="4 6" id="KW-1133">Transmembrane helix</keyword>
<dbReference type="InterPro" id="IPR017039">
    <property type="entry name" value="Virul_fac_BrkB"/>
</dbReference>
<dbReference type="GO" id="GO:0005886">
    <property type="term" value="C:plasma membrane"/>
    <property type="evidence" value="ECO:0007669"/>
    <property type="project" value="UniProtKB-SubCell"/>
</dbReference>
<dbReference type="Proteomes" id="UP000476338">
    <property type="component" value="Unassembled WGS sequence"/>
</dbReference>
<feature type="transmembrane region" description="Helical" evidence="6">
    <location>
        <begin position="193"/>
        <end position="215"/>
    </location>
</feature>
<evidence type="ECO:0000313" key="7">
    <source>
        <dbReference type="EMBL" id="MSN96301.1"/>
    </source>
</evidence>
<comment type="subcellular location">
    <subcellularLocation>
        <location evidence="1">Cell membrane</location>
        <topology evidence="1">Multi-pass membrane protein</topology>
    </subcellularLocation>
</comment>
<evidence type="ECO:0000256" key="5">
    <source>
        <dbReference type="ARBA" id="ARBA00023136"/>
    </source>
</evidence>